<feature type="compositionally biased region" description="Basic and acidic residues" evidence="4">
    <location>
        <begin position="1057"/>
        <end position="1076"/>
    </location>
</feature>
<keyword evidence="3" id="KW-0445">Lipid transport</keyword>
<dbReference type="KEGG" id="lgi:LOTGIDRAFT_160876"/>
<sequence>MVFESLVVDLINRFLGDYVENLDSSQLKLGIWGGDAVLQNLDVKESALSQIRSISFPSVFECPVEEFAATPDGILHPTQLQFAQESLYDVRDVSEYTELKLVNDLDLPVKIKAGHIGKLTLKIPWKNLYTAPVVAEIDGIYALAVPNASIRYNEEKEQKAKQDAKQKKLKQIEEAKKLEADKDKAKDPKQDSFAEKLATQVIKNIQIKVSNIHVRYEDNLTNPNHPFAIGATLKDLLFQTTDENWTPTVIKDAVTQIYKLLRLDMLSVYWNSSDRMFQDLPKEAILPALKSSLNPAENKIPLQYILKPISSVAHLKLNTKPELSNFSIPKIFLTLVFDNVAIALNKLQYNDVLETLESLERMALLGIYRKYKPDVPFKGHVKKWWHYAYESILEETVRRRRKMWSWKNIIKHRKLMKSYREAYVRKLDTKKVSSSDQKILDEGEKLLDVFSITIMRQQAEVEAAKLGAKRKEEKGGGWFGGWFGGGKKGKSEVETAADEIKDKFYEMYTPEEKAKLYGAIGYSENEADPTFPKEFVAVQLVTKLNNLSVSLNDTTKEKPLIMRLSLKDVFTSVGQRPAANAVKLEAKIDNMTVTGTMQNNIRPKLVLSQTQDKDQNYSLLTVNFETNPLDGGCDTRIRVNSRPLEIAYDAITINQLADFFKPPESVYLKQLSTAAMAKFDEIKEQSTAGLQHAIDQRKYTEINVNLMSSYVMIPHGGFMKSGVKCLLLDLGNLKVSTQKNQSVDLKKADNIENLMKKAYDKFNITLERIQLLYIEPDDNWQKARDAGISPLHLLDPMSIIIELHKCMFDKDPNMPKMKIFGELPNLSLNISDYRLQQLIALVDSIPFPESPPQPAIEDDLFQGPNTLPMVTLEPSTTVINKVTEQSDNKVKKLQKGTSQEYTNYTDLELKFEIKEIEVKVHEKLENKDIPLLKLIVKSVGTVVSMRSFDMVVDAYLGDISVQHLKFQALKSGPVINLVNTNVDGKQSTHLLKVQYLKADKKGPEFTSTYKSTEQAISVNFMALEVLLHQAAILNLMEFAQKLQPPPSDNKKPALAIEDSKKEEKNKEKKKVDENKPKRQKKKVNPDLIDIQVNAKLDLFSVAICTNDKVLTDVKIKGIDASVTIQKAKTSVGAVLQDITIFDPMPKTLYPKIMSIEGGEVLKLEVVIYNDGTEGKHYGDMSCVDTQLDVNIGCIKLVFLNRYVADLLRFLDNFQIAKERVQEAGEVMAEYSKEVAASLQERAPRVGMNINMKAPLIIVPQKSTSNNLLMMDLGNLAINNKFHLAGQVSTNGVPAVLDKMKIVLKELKLSRAQVLNNGQIKAECLILDPVSITIDICRNLSVAWYHGHPEVDISGILETIDVKLSQGDFAMIMKLVDENLGEGTDISEQQALPAPSKPTPKTNEIQPQTSTLVSAEPKKEESQKPGDKAYCKMKFDFQLKNLSTTFYNGDSDMSHGIVKRKSDDLLGKFALQGMALNGSMMSDTSMVTKIKLTDTILDDLRIAKKKGLTRMITRSTRGGNDKKPCINMIDVDFTQNSTQDKNITVDVCSLKICVCVEFLMTLGDFFMKGMVKPPPPSRDLPPPDVKEKQLVKKQEAIDAPVEGEMNIVFTMERPEIILIEDQLNPDTTSLILDTEIFFKMRQTPDVQTMQAAIKGLHIKSCSYSKRELPGIKILPPCDINLVSSAPHGKDHHMDVNITDIILNISPATIRTMAAVASGFSVQPSENEKSNQEVIPADLWATKKVTEDSHWFTKLPQKPEESEDDRSGTPLKGEGDRCEQMIISLSSLVIKLEGGVGKRTVPLLIVESSFQGEVKNWSSQLYVDTSLSLEVAYYNELLAVWEPLLEPVVKDSKVHRWDLNLNVVAADDSIIPVDQEETDVDNIVLPPPKMTINVKSVDNLNITMTKTCLEVLGKLGKSFNDAYNLVKPGAQKDEITSPYVFKNQTGLDLLLKLDTTFQSPDNSLSGRVKLASGETLPTYEKPGSVMSMSPKASVIKATQQGVEKKIIFQVEQFGATRELVIKRAEKRLFQINQRSHSGDMWSIVCCTDTNVGQKIVSLRSIVQICNNLTMPVEILYKGDTKLETCGVAYEGEIFSVPLAAVYSLHGELYFKPLDGEYMDSENGYKWKNAGDMKQICCKNAPGQPSFYFNVNPTVEDIYFEASNDKSSKCYMLNLHPTVILHNLLPMSVKYQLEGSADETTLEDGVNVPLHHASVNDSTLALTLPNYRGRDWTGNRVLKLDVPELSVWTIEAYEGSTRITMDLGLHCKINNGSFDVTIFSPYWMINKTGMTLYYQGSDSDESIEHPPIFDGCILFAYKPKSLFSKKKKTEKSDDKKTKVKEMKQSGKAQMKIGNDTEWSDKFSLDTVGSSGSVQCKNKSTGRLYEVGVNISITSSGLSKIVTFSPFYLLLNTADYVIQCAEVQEKSTQDVTWSDIPPQGSIPFWPEQDVKEVKLKARVSNTVINTTPFLVNKAHTTLMKLENEFGGIQVECNVSESAMVTKFKSYKSGFATVNIVNFTSKGVVHYNQSGHSLIHTLNSEESCLYTWEDALGKLELIWSCGKEKDMKNELTQDGIGEFFLDSDTKIYWVSFLDGMQRVLLFTEDLVLATLAQQAGELERIDQEINLSIVGMGFSLVNNYTQTEVAFMGITSSGIIWEEKKKRYKGLNLKTTTILETAWQKYISELAVGHSPPSRLQLENKIEVDFSNKDKLMMLKPNKREIKRSFIDGIWLQYKVSSHQVQFHAKLNRLQFDNQLNQAIFPTVLSPLPPPKSVAAESVPKPFIEVSMMQRKHEYTTVSQIKYAKVLIQEMAVHVDQGFLNAVLELFAADTPVSREQEFYIFCLVCFLSVNHSFEDPRAFLRKIHLSFSLQSGSSGDDGKPTEIKSDVVNVFLQSVGVVLTDVQDVVFKLGYFERNHKFYNQSQLTNEMTRHYAGQAIKQMYVLVLGLDVLGNPFGLLRGLSEGVGDLFYEPYQGLIQGPEEFAEGMVLGVRSLFGHAIGGAAGAVSRITGTVGKGLAALTLDDDYQKKRRQQLNKKPASAKEGFARGGKGLVMGFVDGAAGIVKKPLEGAQKEGVGGFFKGVGKGLVGVVTRPTSGVIDFASSSLEGIKRITDMSDEVRRLRPPRRFHNDQIIRPYNHQEAEGYAILQETEKGRFASSDEYSAHVVVSKDKKIVFLVTDLRLLLVKKGELFGVWDCEWSFEWKELNGTPKKTSKGLEIILKEKEKKSFFGSSSSKKEIPVSDHKVLDWIVVHIEEAMARAK</sequence>
<dbReference type="InterPro" id="IPR009543">
    <property type="entry name" value="VPS13_VAB"/>
</dbReference>
<dbReference type="GO" id="GO:0045053">
    <property type="term" value="P:protein retention in Golgi apparatus"/>
    <property type="evidence" value="ECO:0007669"/>
    <property type="project" value="TreeGrafter"/>
</dbReference>
<dbReference type="Proteomes" id="UP000030746">
    <property type="component" value="Unassembled WGS sequence"/>
</dbReference>
<dbReference type="Pfam" id="PF25036">
    <property type="entry name" value="VPS13_VAB"/>
    <property type="match status" value="1"/>
</dbReference>
<comment type="similarity">
    <text evidence="1">Belongs to the VPS13 family.</text>
</comment>
<evidence type="ECO:0000259" key="7">
    <source>
        <dbReference type="Pfam" id="PF25036"/>
    </source>
</evidence>
<evidence type="ECO:0000256" key="3">
    <source>
        <dbReference type="ARBA" id="ARBA00023055"/>
    </source>
</evidence>
<dbReference type="Pfam" id="PF25033">
    <property type="entry name" value="VPS13_M"/>
    <property type="match status" value="1"/>
</dbReference>
<organism evidence="9 10">
    <name type="scientific">Lottia gigantea</name>
    <name type="common">Giant owl limpet</name>
    <dbReference type="NCBI Taxonomy" id="225164"/>
    <lineage>
        <taxon>Eukaryota</taxon>
        <taxon>Metazoa</taxon>
        <taxon>Spiralia</taxon>
        <taxon>Lophotrochozoa</taxon>
        <taxon>Mollusca</taxon>
        <taxon>Gastropoda</taxon>
        <taxon>Patellogastropoda</taxon>
        <taxon>Lottioidea</taxon>
        <taxon>Lottiidae</taxon>
        <taxon>Lottia</taxon>
    </lineage>
</organism>
<evidence type="ECO:0000313" key="10">
    <source>
        <dbReference type="Proteomes" id="UP000030746"/>
    </source>
</evidence>
<feature type="compositionally biased region" description="Basic and acidic residues" evidence="4">
    <location>
        <begin position="1415"/>
        <end position="1426"/>
    </location>
</feature>
<dbReference type="InterPro" id="IPR026847">
    <property type="entry name" value="VPS13"/>
</dbReference>
<evidence type="ECO:0000259" key="8">
    <source>
        <dbReference type="Pfam" id="PF25037"/>
    </source>
</evidence>
<dbReference type="OMA" id="SGWRPIR"/>
<feature type="compositionally biased region" description="Polar residues" evidence="4">
    <location>
        <begin position="1398"/>
        <end position="1412"/>
    </location>
</feature>
<evidence type="ECO:0008006" key="11">
    <source>
        <dbReference type="Google" id="ProtNLM"/>
    </source>
</evidence>
<keyword evidence="2" id="KW-0813">Transport</keyword>
<evidence type="ECO:0000256" key="4">
    <source>
        <dbReference type="SAM" id="MobiDB-lite"/>
    </source>
</evidence>
<dbReference type="RefSeq" id="XP_009054303.1">
    <property type="nucleotide sequence ID" value="XM_009056055.1"/>
</dbReference>
<proteinExistence type="inferred from homology"/>
<dbReference type="PANTHER" id="PTHR16166">
    <property type="entry name" value="VACUOLAR PROTEIN SORTING-ASSOCIATED PROTEIN VPS13"/>
    <property type="match status" value="1"/>
</dbReference>
<dbReference type="OrthoDB" id="428159at2759"/>
<dbReference type="EMBL" id="KB201701">
    <property type="protein sequence ID" value="ESO95114.1"/>
    <property type="molecule type" value="Genomic_DNA"/>
</dbReference>
<evidence type="ECO:0000256" key="2">
    <source>
        <dbReference type="ARBA" id="ARBA00022448"/>
    </source>
</evidence>
<keyword evidence="10" id="KW-1185">Reference proteome</keyword>
<name>V4C0Y2_LOTGI</name>
<dbReference type="PANTHER" id="PTHR16166:SF93">
    <property type="entry name" value="INTERMEMBRANE LIPID TRANSFER PROTEIN VPS13"/>
    <property type="match status" value="1"/>
</dbReference>
<dbReference type="InterPro" id="IPR056747">
    <property type="entry name" value="VPS13-like_M"/>
</dbReference>
<dbReference type="HOGENOM" id="CLU_000135_1_0_1"/>
<dbReference type="STRING" id="225164.V4C0Y2"/>
<dbReference type="GO" id="GO:0006623">
    <property type="term" value="P:protein targeting to vacuole"/>
    <property type="evidence" value="ECO:0007669"/>
    <property type="project" value="TreeGrafter"/>
</dbReference>
<feature type="domain" description="Chorein N-terminal" evidence="5">
    <location>
        <begin position="103"/>
        <end position="893"/>
    </location>
</feature>
<gene>
    <name evidence="9" type="ORF">LOTGIDRAFT_160876</name>
</gene>
<dbReference type="GeneID" id="20238520"/>
<feature type="domain" description="VPS13-like middle region" evidence="6">
    <location>
        <begin position="1103"/>
        <end position="1917"/>
    </location>
</feature>
<evidence type="ECO:0000256" key="1">
    <source>
        <dbReference type="ARBA" id="ARBA00006545"/>
    </source>
</evidence>
<evidence type="ECO:0000259" key="5">
    <source>
        <dbReference type="Pfam" id="PF12624"/>
    </source>
</evidence>
<feature type="region of interest" description="Disordered" evidence="4">
    <location>
        <begin position="1750"/>
        <end position="1772"/>
    </location>
</feature>
<feature type="region of interest" description="Disordered" evidence="4">
    <location>
        <begin position="1043"/>
        <end position="1082"/>
    </location>
</feature>
<dbReference type="GO" id="GO:0006869">
    <property type="term" value="P:lipid transport"/>
    <property type="evidence" value="ECO:0007669"/>
    <property type="project" value="UniProtKB-KW"/>
</dbReference>
<dbReference type="Pfam" id="PF25037">
    <property type="entry name" value="VPS13_C"/>
    <property type="match status" value="1"/>
</dbReference>
<accession>V4C0Y2</accession>
<dbReference type="Pfam" id="PF12624">
    <property type="entry name" value="VPS13_N"/>
    <property type="match status" value="1"/>
</dbReference>
<feature type="region of interest" description="Disordered" evidence="4">
    <location>
        <begin position="1388"/>
        <end position="1426"/>
    </location>
</feature>
<evidence type="ECO:0000259" key="6">
    <source>
        <dbReference type="Pfam" id="PF25033"/>
    </source>
</evidence>
<evidence type="ECO:0000313" key="9">
    <source>
        <dbReference type="EMBL" id="ESO95114.1"/>
    </source>
</evidence>
<feature type="domain" description="Vacuolar protein sorting-associated protein 13 VPS13 adaptor binding" evidence="7">
    <location>
        <begin position="1995"/>
        <end position="2480"/>
    </location>
</feature>
<dbReference type="CTD" id="20238520"/>
<dbReference type="InterPro" id="IPR056748">
    <property type="entry name" value="VPS13-like_C"/>
</dbReference>
<feature type="domain" description="Intermembrane lipid transfer protein VPS13-like C-terminal" evidence="8">
    <location>
        <begin position="3117"/>
        <end position="3238"/>
    </location>
</feature>
<protein>
    <recommendedName>
        <fullName evidence="11">UBA domain-containing protein</fullName>
    </recommendedName>
</protein>
<reference evidence="9 10" key="1">
    <citation type="journal article" date="2013" name="Nature">
        <title>Insights into bilaterian evolution from three spiralian genomes.</title>
        <authorList>
            <person name="Simakov O."/>
            <person name="Marletaz F."/>
            <person name="Cho S.J."/>
            <person name="Edsinger-Gonzales E."/>
            <person name="Havlak P."/>
            <person name="Hellsten U."/>
            <person name="Kuo D.H."/>
            <person name="Larsson T."/>
            <person name="Lv J."/>
            <person name="Arendt D."/>
            <person name="Savage R."/>
            <person name="Osoegawa K."/>
            <person name="de Jong P."/>
            <person name="Grimwood J."/>
            <person name="Chapman J.A."/>
            <person name="Shapiro H."/>
            <person name="Aerts A."/>
            <person name="Otillar R.P."/>
            <person name="Terry A.Y."/>
            <person name="Boore J.L."/>
            <person name="Grigoriev I.V."/>
            <person name="Lindberg D.R."/>
            <person name="Seaver E.C."/>
            <person name="Weisblat D.A."/>
            <person name="Putnam N.H."/>
            <person name="Rokhsar D.S."/>
        </authorList>
    </citation>
    <scope>NUCLEOTIDE SEQUENCE [LARGE SCALE GENOMIC DNA]</scope>
</reference>
<dbReference type="InterPro" id="IPR026854">
    <property type="entry name" value="VPS13_N"/>
</dbReference>